<name>A0A9P0LBL6_ACAOB</name>
<evidence type="ECO:0000256" key="1">
    <source>
        <dbReference type="SAM" id="Coils"/>
    </source>
</evidence>
<dbReference type="EMBL" id="CAKOFQ010007117">
    <property type="protein sequence ID" value="CAH1991569.1"/>
    <property type="molecule type" value="Genomic_DNA"/>
</dbReference>
<reference evidence="2" key="1">
    <citation type="submission" date="2022-03" db="EMBL/GenBank/DDBJ databases">
        <authorList>
            <person name="Sayadi A."/>
        </authorList>
    </citation>
    <scope>NUCLEOTIDE SEQUENCE</scope>
</reference>
<dbReference type="AlphaFoldDB" id="A0A9P0LBL6"/>
<keyword evidence="3" id="KW-1185">Reference proteome</keyword>
<protein>
    <submittedName>
        <fullName evidence="2">Uncharacterized protein</fullName>
    </submittedName>
</protein>
<dbReference type="OrthoDB" id="10381569at2759"/>
<evidence type="ECO:0000313" key="2">
    <source>
        <dbReference type="EMBL" id="CAH1991569.1"/>
    </source>
</evidence>
<gene>
    <name evidence="2" type="ORF">ACAOBT_LOCUS20351</name>
</gene>
<organism evidence="2 3">
    <name type="scientific">Acanthoscelides obtectus</name>
    <name type="common">Bean weevil</name>
    <name type="synonym">Bruchus obtectus</name>
    <dbReference type="NCBI Taxonomy" id="200917"/>
    <lineage>
        <taxon>Eukaryota</taxon>
        <taxon>Metazoa</taxon>
        <taxon>Ecdysozoa</taxon>
        <taxon>Arthropoda</taxon>
        <taxon>Hexapoda</taxon>
        <taxon>Insecta</taxon>
        <taxon>Pterygota</taxon>
        <taxon>Neoptera</taxon>
        <taxon>Endopterygota</taxon>
        <taxon>Coleoptera</taxon>
        <taxon>Polyphaga</taxon>
        <taxon>Cucujiformia</taxon>
        <taxon>Chrysomeloidea</taxon>
        <taxon>Chrysomelidae</taxon>
        <taxon>Bruchinae</taxon>
        <taxon>Bruchini</taxon>
        <taxon>Acanthoscelides</taxon>
    </lineage>
</organism>
<evidence type="ECO:0000313" key="3">
    <source>
        <dbReference type="Proteomes" id="UP001152888"/>
    </source>
</evidence>
<accession>A0A9P0LBL6</accession>
<proteinExistence type="predicted"/>
<feature type="coiled-coil region" evidence="1">
    <location>
        <begin position="93"/>
        <end position="154"/>
    </location>
</feature>
<keyword evidence="1" id="KW-0175">Coiled coil</keyword>
<dbReference type="Proteomes" id="UP001152888">
    <property type="component" value="Unassembled WGS sequence"/>
</dbReference>
<comment type="caution">
    <text evidence="2">The sequence shown here is derived from an EMBL/GenBank/DDBJ whole genome shotgun (WGS) entry which is preliminary data.</text>
</comment>
<sequence length="196" mass="23343">MLACEMMFSSDFELELSKHLDGVMQRYQECKTRSAFEVKNAAKRYYLQKELRALKFSLLDKQSEINGLKKKQKDLYADIILLEKQTKATKELIDEVIRTMELSEEQYDHSEAKFCREMNEFISGSREIILKMKNMTIEKNEQDESDELRKLKREEVLAQLHHEGQMEGLSLFKEYKKKKDENMKLIQDLLCRNEIL</sequence>